<dbReference type="EMBL" id="GL629801">
    <property type="protein sequence ID" value="EFX00156.1"/>
    <property type="molecule type" value="Genomic_DNA"/>
</dbReference>
<protein>
    <submittedName>
        <fullName evidence="1">Uncharacterized protein</fullName>
    </submittedName>
</protein>
<dbReference type="GeneID" id="25980671"/>
<name>F0XPU6_GROCL</name>
<dbReference type="Proteomes" id="UP000007796">
    <property type="component" value="Unassembled WGS sequence"/>
</dbReference>
<reference evidence="1 2" key="1">
    <citation type="journal article" date="2011" name="Proc. Natl. Acad. Sci. U.S.A.">
        <title>Genome and transcriptome analyses of the mountain pine beetle-fungal symbiont Grosmannia clavigera, a lodgepole pine pathogen.</title>
        <authorList>
            <person name="DiGuistini S."/>
            <person name="Wang Y."/>
            <person name="Liao N.Y."/>
            <person name="Taylor G."/>
            <person name="Tanguay P."/>
            <person name="Feau N."/>
            <person name="Henrissat B."/>
            <person name="Chan S.K."/>
            <person name="Hesse-Orce U."/>
            <person name="Alamouti S.M."/>
            <person name="Tsui C.K.M."/>
            <person name="Docking R.T."/>
            <person name="Levasseur A."/>
            <person name="Haridas S."/>
            <person name="Robertson G."/>
            <person name="Birol I."/>
            <person name="Holt R.A."/>
            <person name="Marra M.A."/>
            <person name="Hamelin R.C."/>
            <person name="Hirst M."/>
            <person name="Jones S.J.M."/>
            <person name="Bohlmann J."/>
            <person name="Breuil C."/>
        </authorList>
    </citation>
    <scope>NUCLEOTIDE SEQUENCE [LARGE SCALE GENOMIC DNA]</scope>
    <source>
        <strain evidence="2">kw1407 / UAMH 11150</strain>
    </source>
</reference>
<accession>F0XPU6</accession>
<evidence type="ECO:0000313" key="1">
    <source>
        <dbReference type="EMBL" id="EFX00156.1"/>
    </source>
</evidence>
<dbReference type="InParanoid" id="F0XPU6"/>
<sequence length="149" mass="16927">MISALDAMAPLLFVETHVAQVRYDVLPPPAVGREEEEKTWRPASRPAQVRLVGPLSYLDEQVSCTSSSTRPQTLDYGQNGLSMQAAVYEYKYLTADGRRVEMHPPSVCTRIYMYERDTWILIAPTRSRHGMLFARVACYILTKVIDTPF</sequence>
<dbReference type="AlphaFoldDB" id="F0XPU6"/>
<proteinExistence type="predicted"/>
<dbReference type="HOGENOM" id="CLU_1749857_0_0_1"/>
<organism evidence="2">
    <name type="scientific">Grosmannia clavigera (strain kw1407 / UAMH 11150)</name>
    <name type="common">Blue stain fungus</name>
    <name type="synonym">Graphiocladiella clavigera</name>
    <dbReference type="NCBI Taxonomy" id="655863"/>
    <lineage>
        <taxon>Eukaryota</taxon>
        <taxon>Fungi</taxon>
        <taxon>Dikarya</taxon>
        <taxon>Ascomycota</taxon>
        <taxon>Pezizomycotina</taxon>
        <taxon>Sordariomycetes</taxon>
        <taxon>Sordariomycetidae</taxon>
        <taxon>Ophiostomatales</taxon>
        <taxon>Ophiostomataceae</taxon>
        <taxon>Leptographium</taxon>
    </lineage>
</organism>
<evidence type="ECO:0000313" key="2">
    <source>
        <dbReference type="Proteomes" id="UP000007796"/>
    </source>
</evidence>
<gene>
    <name evidence="1" type="ORF">CMQ_7158</name>
</gene>
<keyword evidence="2" id="KW-1185">Reference proteome</keyword>
<dbReference type="RefSeq" id="XP_014169638.1">
    <property type="nucleotide sequence ID" value="XM_014314163.1"/>
</dbReference>